<proteinExistence type="predicted"/>
<organism evidence="1">
    <name type="scientific">Marseillevirus LCMAC101</name>
    <dbReference type="NCBI Taxonomy" id="2506602"/>
    <lineage>
        <taxon>Viruses</taxon>
        <taxon>Varidnaviria</taxon>
        <taxon>Bamfordvirae</taxon>
        <taxon>Nucleocytoviricota</taxon>
        <taxon>Megaviricetes</taxon>
        <taxon>Pimascovirales</taxon>
        <taxon>Pimascovirales incertae sedis</taxon>
        <taxon>Marseilleviridae</taxon>
    </lineage>
</organism>
<reference evidence="1" key="1">
    <citation type="journal article" date="2019" name="MBio">
        <title>Virus Genomes from Deep Sea Sediments Expand the Ocean Megavirome and Support Independent Origins of Viral Gigantism.</title>
        <authorList>
            <person name="Backstrom D."/>
            <person name="Yutin N."/>
            <person name="Jorgensen S.L."/>
            <person name="Dharamshi J."/>
            <person name="Homa F."/>
            <person name="Zaremba-Niedwiedzka K."/>
            <person name="Spang A."/>
            <person name="Wolf Y.I."/>
            <person name="Koonin E.V."/>
            <person name="Ettema T.J."/>
        </authorList>
    </citation>
    <scope>NUCLEOTIDE SEQUENCE</scope>
</reference>
<gene>
    <name evidence="1" type="ORF">LCMAC101_00170</name>
</gene>
<name>A0A481YR17_9VIRU</name>
<dbReference type="EMBL" id="MK500327">
    <property type="protein sequence ID" value="QBK85430.1"/>
    <property type="molecule type" value="Genomic_DNA"/>
</dbReference>
<evidence type="ECO:0000313" key="1">
    <source>
        <dbReference type="EMBL" id="QBK85430.1"/>
    </source>
</evidence>
<accession>A0A481YR17</accession>
<protein>
    <submittedName>
        <fullName evidence="1">Uncharacterized protein</fullName>
    </submittedName>
</protein>
<sequence>MDDSDKIQQFCDELKSYSTHKDRILSDLEKLCSKYKHFGERNPRRIRKEIDEEKAVRNIKRRKKEGSWNLMKELHDEYLVMKELHDEYLDEYPMNTLS</sequence>